<sequence length="282" mass="32193">MKFNNSFPYPVLSNENDNYKNSTFETTIEAQKSFGQLYVNLKSALQDSTISQLITEGKAKYALHIECPQTSYRQIFQSEDPYIVATVPDNRLRGKVDVHPFILANQRIENYDNPSLNDFYKGFPITFEKGNILALGEAVEITLFEEDEESQNLPSIVTIRRSESAKDMVVSLNSPQIIIELPKKEYDLYAQNAGSRLKETILSLVILPSLIDVFYALKEDSADYSEYKWYQVLEQIFKKNNVPFSHIVDGTLPVLKAAQMVLQNPLEKAFNEIQKLNEAEAE</sequence>
<comment type="caution">
    <text evidence="1">The sequence shown here is derived from an EMBL/GenBank/DDBJ whole genome shotgun (WGS) entry which is preliminary data.</text>
</comment>
<dbReference type="RefSeq" id="WP_118876722.1">
    <property type="nucleotide sequence ID" value="NZ_QWEI01000006.1"/>
</dbReference>
<proteinExistence type="predicted"/>
<reference evidence="1 2" key="1">
    <citation type="submission" date="2018-08" db="EMBL/GenBank/DDBJ databases">
        <title>Lysinibacillus sp. YLB-03 draft genome sequence.</title>
        <authorList>
            <person name="Yu L."/>
        </authorList>
    </citation>
    <scope>NUCLEOTIDE SEQUENCE [LARGE SCALE GENOMIC DNA]</scope>
    <source>
        <strain evidence="1 2">YLB-03</strain>
    </source>
</reference>
<protein>
    <submittedName>
        <fullName evidence="1">Uncharacterized protein</fullName>
    </submittedName>
</protein>
<gene>
    <name evidence="1" type="ORF">D1B33_12475</name>
</gene>
<evidence type="ECO:0000313" key="2">
    <source>
        <dbReference type="Proteomes" id="UP000265692"/>
    </source>
</evidence>
<keyword evidence="2" id="KW-1185">Reference proteome</keyword>
<evidence type="ECO:0000313" key="1">
    <source>
        <dbReference type="EMBL" id="RHW35903.1"/>
    </source>
</evidence>
<dbReference type="EMBL" id="QWEI01000006">
    <property type="protein sequence ID" value="RHW35903.1"/>
    <property type="molecule type" value="Genomic_DNA"/>
</dbReference>
<dbReference type="Proteomes" id="UP000265692">
    <property type="component" value="Unassembled WGS sequence"/>
</dbReference>
<accession>A0A396S5X3</accession>
<name>A0A396S5X3_9BACL</name>
<organism evidence="1 2">
    <name type="scientific">Ureibacillus yapensis</name>
    <dbReference type="NCBI Taxonomy" id="2304605"/>
    <lineage>
        <taxon>Bacteria</taxon>
        <taxon>Bacillati</taxon>
        <taxon>Bacillota</taxon>
        <taxon>Bacilli</taxon>
        <taxon>Bacillales</taxon>
        <taxon>Caryophanaceae</taxon>
        <taxon>Ureibacillus</taxon>
    </lineage>
</organism>
<dbReference type="AlphaFoldDB" id="A0A396S5X3"/>
<dbReference type="OrthoDB" id="2339732at2"/>